<keyword evidence="2" id="KW-1185">Reference proteome</keyword>
<dbReference type="AlphaFoldDB" id="A0A1I7U887"/>
<protein>
    <submittedName>
        <fullName evidence="3">Uncharacterized protein</fullName>
    </submittedName>
</protein>
<dbReference type="eggNOG" id="ENOG502THGV">
    <property type="taxonomic scope" value="Eukaryota"/>
</dbReference>
<feature type="transmembrane region" description="Helical" evidence="1">
    <location>
        <begin position="148"/>
        <end position="172"/>
    </location>
</feature>
<keyword evidence="1" id="KW-1133">Transmembrane helix</keyword>
<reference evidence="3" key="1">
    <citation type="submission" date="2016-11" db="UniProtKB">
        <authorList>
            <consortium name="WormBaseParasite"/>
        </authorList>
    </citation>
    <scope>IDENTIFICATION</scope>
</reference>
<keyword evidence="1" id="KW-0472">Membrane</keyword>
<keyword evidence="1" id="KW-0812">Transmembrane</keyword>
<name>A0A1I7U887_9PELO</name>
<evidence type="ECO:0000256" key="1">
    <source>
        <dbReference type="SAM" id="Phobius"/>
    </source>
</evidence>
<evidence type="ECO:0000313" key="3">
    <source>
        <dbReference type="WBParaSite" id="Csp11.Scaffold629.g15853.t1"/>
    </source>
</evidence>
<organism evidence="2 3">
    <name type="scientific">Caenorhabditis tropicalis</name>
    <dbReference type="NCBI Taxonomy" id="1561998"/>
    <lineage>
        <taxon>Eukaryota</taxon>
        <taxon>Metazoa</taxon>
        <taxon>Ecdysozoa</taxon>
        <taxon>Nematoda</taxon>
        <taxon>Chromadorea</taxon>
        <taxon>Rhabditida</taxon>
        <taxon>Rhabditina</taxon>
        <taxon>Rhabditomorpha</taxon>
        <taxon>Rhabditoidea</taxon>
        <taxon>Rhabditidae</taxon>
        <taxon>Peloderinae</taxon>
        <taxon>Caenorhabditis</taxon>
    </lineage>
</organism>
<dbReference type="Proteomes" id="UP000095282">
    <property type="component" value="Unplaced"/>
</dbReference>
<sequence>MLARFSHDNASETREMSGVFKDAKTINEKAKTNVKVNEKTKDSYGYRENLRCLVWYSDTLSLEEPNPKFYLYNYITTLRRAPLLADALTTPPVEKKANDSDVTEYTQARKLYVTEKEPYKDGTHENDEDYRTFHFEVKQDRLNNGKSFIMAIGGTISFLILLAITIAFLVVLCQKVQDHSSFSRSDDIRAQRRFDRCFKSPQLPKEFIKKNYEERKKTDVEAGPSIK</sequence>
<evidence type="ECO:0000313" key="2">
    <source>
        <dbReference type="Proteomes" id="UP000095282"/>
    </source>
</evidence>
<proteinExistence type="predicted"/>
<accession>A0A1I7U887</accession>
<dbReference type="WBParaSite" id="Csp11.Scaffold629.g15853.t1">
    <property type="protein sequence ID" value="Csp11.Scaffold629.g15853.t1"/>
    <property type="gene ID" value="Csp11.Scaffold629.g15853"/>
</dbReference>